<dbReference type="Pfam" id="PF13450">
    <property type="entry name" value="NAD_binding_8"/>
    <property type="match status" value="1"/>
</dbReference>
<proteinExistence type="predicted"/>
<name>A0ABW8L1D8_9GAMM</name>
<organism evidence="1 2">
    <name type="scientific">Pseudoalteromonas rhizosphaerae</name>
    <dbReference type="NCBI Taxonomy" id="2518973"/>
    <lineage>
        <taxon>Bacteria</taxon>
        <taxon>Pseudomonadati</taxon>
        <taxon>Pseudomonadota</taxon>
        <taxon>Gammaproteobacteria</taxon>
        <taxon>Alteromonadales</taxon>
        <taxon>Pseudoalteromonadaceae</taxon>
        <taxon>Pseudoalteromonas</taxon>
    </lineage>
</organism>
<reference evidence="1 2" key="1">
    <citation type="submission" date="2024-11" db="EMBL/GenBank/DDBJ databases">
        <title>The Natural Products Discovery Center: Release of the First 8490 Sequenced Strains for Exploring Actinobacteria Biosynthetic Diversity.</title>
        <authorList>
            <person name="Kalkreuter E."/>
            <person name="Kautsar S.A."/>
            <person name="Yang D."/>
            <person name="Bader C.D."/>
            <person name="Teijaro C.N."/>
            <person name="Fluegel L."/>
            <person name="Davis C.M."/>
            <person name="Simpson J.R."/>
            <person name="Lauterbach L."/>
            <person name="Steele A.D."/>
            <person name="Gui C."/>
            <person name="Meng S."/>
            <person name="Li G."/>
            <person name="Viehrig K."/>
            <person name="Ye F."/>
            <person name="Su P."/>
            <person name="Kiefer A.F."/>
            <person name="Nichols A."/>
            <person name="Cepeda A.J."/>
            <person name="Yan W."/>
            <person name="Fan B."/>
            <person name="Jiang Y."/>
            <person name="Adhikari A."/>
            <person name="Zheng C.-J."/>
            <person name="Schuster L."/>
            <person name="Cowan T.M."/>
            <person name="Smanski M.J."/>
            <person name="Chevrette M.G."/>
            <person name="De Carvalho L.P.S."/>
            <person name="Shen B."/>
        </authorList>
    </citation>
    <scope>NUCLEOTIDE SEQUENCE [LARGE SCALE GENOMIC DNA]</scope>
    <source>
        <strain evidence="1 2">NPDC078403</strain>
    </source>
</reference>
<dbReference type="Proteomes" id="UP001620262">
    <property type="component" value="Unassembled WGS sequence"/>
</dbReference>
<protein>
    <submittedName>
        <fullName evidence="1">NAD(P)-binding protein</fullName>
    </submittedName>
</protein>
<evidence type="ECO:0000313" key="2">
    <source>
        <dbReference type="Proteomes" id="UP001620262"/>
    </source>
</evidence>
<dbReference type="SUPFAM" id="SSF51905">
    <property type="entry name" value="FAD/NAD(P)-binding domain"/>
    <property type="match status" value="1"/>
</dbReference>
<dbReference type="EMBL" id="JBJDOT010000031">
    <property type="protein sequence ID" value="MFK3865848.1"/>
    <property type="molecule type" value="Genomic_DNA"/>
</dbReference>
<keyword evidence="2" id="KW-1185">Reference proteome</keyword>
<dbReference type="InterPro" id="IPR036188">
    <property type="entry name" value="FAD/NAD-bd_sf"/>
</dbReference>
<sequence length="39" mass="3981">MVGAGPSGIVAVKELIAANHSVTCFEMADNIDGVFNSSE</sequence>
<evidence type="ECO:0000313" key="1">
    <source>
        <dbReference type="EMBL" id="MFK3865848.1"/>
    </source>
</evidence>
<gene>
    <name evidence="1" type="ORF">ACI2JU_18525</name>
</gene>
<dbReference type="RefSeq" id="WP_404676160.1">
    <property type="nucleotide sequence ID" value="NZ_JBJDOT010000031.1"/>
</dbReference>
<comment type="caution">
    <text evidence="1">The sequence shown here is derived from an EMBL/GenBank/DDBJ whole genome shotgun (WGS) entry which is preliminary data.</text>
</comment>
<accession>A0ABW8L1D8</accession>
<dbReference type="Gene3D" id="3.50.50.60">
    <property type="entry name" value="FAD/NAD(P)-binding domain"/>
    <property type="match status" value="1"/>
</dbReference>